<reference evidence="1" key="1">
    <citation type="submission" date="2023-03" db="EMBL/GenBank/DDBJ databases">
        <title>Massive genome expansion in bonnet fungi (Mycena s.s.) driven by repeated elements and novel gene families across ecological guilds.</title>
        <authorList>
            <consortium name="Lawrence Berkeley National Laboratory"/>
            <person name="Harder C.B."/>
            <person name="Miyauchi S."/>
            <person name="Viragh M."/>
            <person name="Kuo A."/>
            <person name="Thoen E."/>
            <person name="Andreopoulos B."/>
            <person name="Lu D."/>
            <person name="Skrede I."/>
            <person name="Drula E."/>
            <person name="Henrissat B."/>
            <person name="Morin E."/>
            <person name="Kohler A."/>
            <person name="Barry K."/>
            <person name="LaButti K."/>
            <person name="Morin E."/>
            <person name="Salamov A."/>
            <person name="Lipzen A."/>
            <person name="Mereny Z."/>
            <person name="Hegedus B."/>
            <person name="Baldrian P."/>
            <person name="Stursova M."/>
            <person name="Weitz H."/>
            <person name="Taylor A."/>
            <person name="Grigoriev I.V."/>
            <person name="Nagy L.G."/>
            <person name="Martin F."/>
            <person name="Kauserud H."/>
        </authorList>
    </citation>
    <scope>NUCLEOTIDE SEQUENCE</scope>
    <source>
        <strain evidence="1">CBHHK182m</strain>
    </source>
</reference>
<evidence type="ECO:0008006" key="3">
    <source>
        <dbReference type="Google" id="ProtNLM"/>
    </source>
</evidence>
<name>A0AAD7GSB5_9AGAR</name>
<evidence type="ECO:0000313" key="1">
    <source>
        <dbReference type="EMBL" id="KAJ7704134.1"/>
    </source>
</evidence>
<dbReference type="Gene3D" id="3.30.420.10">
    <property type="entry name" value="Ribonuclease H-like superfamily/Ribonuclease H"/>
    <property type="match status" value="1"/>
</dbReference>
<sequence length="132" mass="14533">MSRGEKSVFIGSAVNCDQEGKLHTGGSIWYSPEDPRNLSLKVLENEPQTSQRAELASTLIVLQRAARDQPLVIFSSKKIASAEMIHKLQAREDTGWIGIPDKDLLQSLAFELRVRTAHEALGVLINQGPSQP</sequence>
<accession>A0AAD7GSB5</accession>
<comment type="caution">
    <text evidence="1">The sequence shown here is derived from an EMBL/GenBank/DDBJ whole genome shotgun (WGS) entry which is preliminary data.</text>
</comment>
<dbReference type="InterPro" id="IPR036397">
    <property type="entry name" value="RNaseH_sf"/>
</dbReference>
<evidence type="ECO:0000313" key="2">
    <source>
        <dbReference type="Proteomes" id="UP001215598"/>
    </source>
</evidence>
<gene>
    <name evidence="1" type="ORF">B0H16DRAFT_1482743</name>
</gene>
<dbReference type="GO" id="GO:0003676">
    <property type="term" value="F:nucleic acid binding"/>
    <property type="evidence" value="ECO:0007669"/>
    <property type="project" value="InterPro"/>
</dbReference>
<proteinExistence type="predicted"/>
<dbReference type="AlphaFoldDB" id="A0AAD7GSB5"/>
<protein>
    <recommendedName>
        <fullName evidence="3">RNase H type-1 domain-containing protein</fullName>
    </recommendedName>
</protein>
<organism evidence="1 2">
    <name type="scientific">Mycena metata</name>
    <dbReference type="NCBI Taxonomy" id="1033252"/>
    <lineage>
        <taxon>Eukaryota</taxon>
        <taxon>Fungi</taxon>
        <taxon>Dikarya</taxon>
        <taxon>Basidiomycota</taxon>
        <taxon>Agaricomycotina</taxon>
        <taxon>Agaricomycetes</taxon>
        <taxon>Agaricomycetidae</taxon>
        <taxon>Agaricales</taxon>
        <taxon>Marasmiineae</taxon>
        <taxon>Mycenaceae</taxon>
        <taxon>Mycena</taxon>
    </lineage>
</organism>
<dbReference type="Proteomes" id="UP001215598">
    <property type="component" value="Unassembled WGS sequence"/>
</dbReference>
<dbReference type="EMBL" id="JARKIB010000493">
    <property type="protein sequence ID" value="KAJ7704134.1"/>
    <property type="molecule type" value="Genomic_DNA"/>
</dbReference>
<keyword evidence="2" id="KW-1185">Reference proteome</keyword>